<dbReference type="PANTHER" id="PTHR33376">
    <property type="match status" value="1"/>
</dbReference>
<evidence type="ECO:0000256" key="2">
    <source>
        <dbReference type="SAM" id="SignalP"/>
    </source>
</evidence>
<dbReference type="CDD" id="cd13665">
    <property type="entry name" value="PBP2_TRAP_Dctp3_4"/>
    <property type="match status" value="1"/>
</dbReference>
<keyword evidence="4" id="KW-1185">Reference proteome</keyword>
<protein>
    <submittedName>
        <fullName evidence="3">C4-dicarboxylate ABC transporter</fullName>
    </submittedName>
</protein>
<feature type="chain" id="PRO_5018073358" evidence="2">
    <location>
        <begin position="22"/>
        <end position="356"/>
    </location>
</feature>
<name>A0A3L7JI94_9HYPH</name>
<dbReference type="SUPFAM" id="SSF53850">
    <property type="entry name" value="Periplasmic binding protein-like II"/>
    <property type="match status" value="1"/>
</dbReference>
<keyword evidence="1 2" id="KW-0732">Signal</keyword>
<gene>
    <name evidence="3" type="ORF">D8780_02715</name>
</gene>
<dbReference type="PANTHER" id="PTHR33376:SF15">
    <property type="entry name" value="BLL6794 PROTEIN"/>
    <property type="match status" value="1"/>
</dbReference>
<dbReference type="InterPro" id="IPR038404">
    <property type="entry name" value="TRAP_DctP_sf"/>
</dbReference>
<feature type="signal peptide" evidence="2">
    <location>
        <begin position="1"/>
        <end position="21"/>
    </location>
</feature>
<evidence type="ECO:0000313" key="4">
    <source>
        <dbReference type="Proteomes" id="UP000281094"/>
    </source>
</evidence>
<proteinExistence type="predicted"/>
<dbReference type="Pfam" id="PF03480">
    <property type="entry name" value="DctP"/>
    <property type="match status" value="1"/>
</dbReference>
<sequence>MVAALWVGAVAAFAAPASSSAQEVTLRMEHFLPAQANVPKLILEPWAKAVEEESSGRIAIEIYPSMQLGGTPPELINQTRDGVIDISWYVVGYKPGLFPRTEVFEQPFIMKNAEATSRAFWRLFEKEMRDTEFKDFKVLATWVHGPGLFHTDEPIQSVEDLNGMKIRGGSRSVNALLTELGAEPVGMPAPSVPEALSKGVIDGAAVPWDVVPSIKVAELIGNHTEFGTPALYTLTFVLVMNKDRYESLPDDLKDVIDANSGIELSGFAGRTQAASDAPARQAAKERGNTVTVLEGEALQGFKDAAEPVIDAWVADIDSKGLDGAALLDEAETLIDEENEWLEAGNVSSGPLESTAD</sequence>
<dbReference type="AlphaFoldDB" id="A0A3L7JI94"/>
<evidence type="ECO:0000313" key="3">
    <source>
        <dbReference type="EMBL" id="RLQ89351.1"/>
    </source>
</evidence>
<dbReference type="GO" id="GO:0055085">
    <property type="term" value="P:transmembrane transport"/>
    <property type="evidence" value="ECO:0007669"/>
    <property type="project" value="InterPro"/>
</dbReference>
<dbReference type="Proteomes" id="UP000281094">
    <property type="component" value="Unassembled WGS sequence"/>
</dbReference>
<dbReference type="Gene3D" id="3.40.190.170">
    <property type="entry name" value="Bacterial extracellular solute-binding protein, family 7"/>
    <property type="match status" value="1"/>
</dbReference>
<reference evidence="3 4" key="1">
    <citation type="submission" date="2018-10" db="EMBL/GenBank/DDBJ databases">
        <title>Notoacmeibacter sp. M2BS9Y-3-1, whole genome shotgun sequence.</title>
        <authorList>
            <person name="Tuo L."/>
        </authorList>
    </citation>
    <scope>NUCLEOTIDE SEQUENCE [LARGE SCALE GENOMIC DNA]</scope>
    <source>
        <strain evidence="3 4">M2BS9Y-3-1</strain>
    </source>
</reference>
<organism evidence="3 4">
    <name type="scientific">Notoacmeibacter ruber</name>
    <dbReference type="NCBI Taxonomy" id="2670375"/>
    <lineage>
        <taxon>Bacteria</taxon>
        <taxon>Pseudomonadati</taxon>
        <taxon>Pseudomonadota</taxon>
        <taxon>Alphaproteobacteria</taxon>
        <taxon>Hyphomicrobiales</taxon>
        <taxon>Notoacmeibacteraceae</taxon>
        <taxon>Notoacmeibacter</taxon>
    </lineage>
</organism>
<accession>A0A3L7JI94</accession>
<dbReference type="NCBIfam" id="NF037995">
    <property type="entry name" value="TRAP_S1"/>
    <property type="match status" value="1"/>
</dbReference>
<evidence type="ECO:0000256" key="1">
    <source>
        <dbReference type="ARBA" id="ARBA00022729"/>
    </source>
</evidence>
<comment type="caution">
    <text evidence="3">The sequence shown here is derived from an EMBL/GenBank/DDBJ whole genome shotgun (WGS) entry which is preliminary data.</text>
</comment>
<dbReference type="EMBL" id="RCWN01000001">
    <property type="protein sequence ID" value="RLQ89351.1"/>
    <property type="molecule type" value="Genomic_DNA"/>
</dbReference>
<dbReference type="InterPro" id="IPR018389">
    <property type="entry name" value="DctP_fam"/>
</dbReference>